<organism evidence="1 2">
    <name type="scientific">Klebsiella phage Pylas</name>
    <dbReference type="NCBI Taxonomy" id="2419682"/>
    <lineage>
        <taxon>Viruses</taxon>
        <taxon>Duplodnaviria</taxon>
        <taxon>Heunggongvirae</taxon>
        <taxon>Uroviricota</taxon>
        <taxon>Caudoviricetes</taxon>
        <taxon>Schitoviridae</taxon>
        <taxon>Humphriesvirinae</taxon>
        <taxon>Pylasvirus</taxon>
        <taxon>Pylasvirus pylas</taxon>
    </lineage>
</organism>
<evidence type="ECO:0000313" key="1">
    <source>
        <dbReference type="EMBL" id="AYP69287.1"/>
    </source>
</evidence>
<sequence length="136" mass="15350">MEKIEVVLPSKETIMTVLSWLHSEKEEPYINCARSLTAAYGSKLGMEGGMQFIAEMAKQTMSPEVAERAAVIEQIQKYMLEDGLPEHIVMMETSKALLILARFYMQFGVTPQIVRQESQYTIDVGLPGIYFLNPEA</sequence>
<evidence type="ECO:0000313" key="2">
    <source>
        <dbReference type="Proteomes" id="UP000278488"/>
    </source>
</evidence>
<accession>A0A3G3BYI7</accession>
<name>A0A3G3BYI7_9CAUD</name>
<dbReference type="Proteomes" id="UP000278488">
    <property type="component" value="Segment"/>
</dbReference>
<keyword evidence="2" id="KW-1185">Reference proteome</keyword>
<gene>
    <name evidence="1" type="ORF">Pylas_033</name>
</gene>
<reference evidence="2" key="1">
    <citation type="submission" date="2018-09" db="EMBL/GenBank/DDBJ databases">
        <title>Complete genome of Klebsiella pneumoniae phage Pylas.</title>
        <authorList>
            <person name="Powell J.E."/>
            <person name="Lessor L."/>
            <person name="O'Leary C.J."/>
            <person name="Liu M."/>
        </authorList>
    </citation>
    <scope>NUCLEOTIDE SEQUENCE [LARGE SCALE GENOMIC DNA]</scope>
</reference>
<protein>
    <submittedName>
        <fullName evidence="1">Uncharacterized protein</fullName>
    </submittedName>
</protein>
<proteinExistence type="predicted"/>
<dbReference type="EMBL" id="MH899585">
    <property type="protein sequence ID" value="AYP69287.1"/>
    <property type="molecule type" value="Genomic_DNA"/>
</dbReference>